<dbReference type="SUPFAM" id="SSF56300">
    <property type="entry name" value="Metallo-dependent phosphatases"/>
    <property type="match status" value="1"/>
</dbReference>
<feature type="signal peptide" evidence="1">
    <location>
        <begin position="1"/>
        <end position="26"/>
    </location>
</feature>
<dbReference type="Proteomes" id="UP000292855">
    <property type="component" value="Unassembled WGS sequence"/>
</dbReference>
<evidence type="ECO:0000313" key="2">
    <source>
        <dbReference type="EMBL" id="RZF60153.1"/>
    </source>
</evidence>
<dbReference type="RefSeq" id="WP_130142071.1">
    <property type="nucleotide sequence ID" value="NZ_SGIT01000002.1"/>
</dbReference>
<dbReference type="AlphaFoldDB" id="A0A4Q6XJZ0"/>
<keyword evidence="3" id="KW-1185">Reference proteome</keyword>
<reference evidence="2 3" key="1">
    <citation type="submission" date="2019-02" db="EMBL/GenBank/DDBJ databases">
        <authorList>
            <person name="Li Y."/>
        </authorList>
    </citation>
    <scope>NUCLEOTIDE SEQUENCE [LARGE SCALE GENOMIC DNA]</scope>
    <source>
        <strain evidence="2 3">30C10-4-7</strain>
    </source>
</reference>
<accession>A0A4Q6XJZ0</accession>
<dbReference type="OrthoDB" id="9772095at2"/>
<name>A0A4Q6XJZ0_9SPHI</name>
<proteinExistence type="predicted"/>
<sequence>MKRNYISYTAVLTFAFFATVMKPLHAQRAAALEHPVADQPFSIAIIPDTQYNTKESQGGSNDLFDAQIEWILTNREKENIAYVIHLGDITDDGDQAPEQWERQRLCTSWRNRKKDCLMVFPTGWL</sequence>
<keyword evidence="1" id="KW-0732">Signal</keyword>
<organism evidence="2 3">
    <name type="scientific">Sphingobacterium corticibacterium</name>
    <dbReference type="NCBI Taxonomy" id="2484746"/>
    <lineage>
        <taxon>Bacteria</taxon>
        <taxon>Pseudomonadati</taxon>
        <taxon>Bacteroidota</taxon>
        <taxon>Sphingobacteriia</taxon>
        <taxon>Sphingobacteriales</taxon>
        <taxon>Sphingobacteriaceae</taxon>
        <taxon>Sphingobacterium</taxon>
    </lineage>
</organism>
<protein>
    <submittedName>
        <fullName evidence="2">Uncharacterized protein</fullName>
    </submittedName>
</protein>
<feature type="chain" id="PRO_5020850131" evidence="1">
    <location>
        <begin position="27"/>
        <end position="125"/>
    </location>
</feature>
<dbReference type="InterPro" id="IPR029052">
    <property type="entry name" value="Metallo-depent_PP-like"/>
</dbReference>
<dbReference type="EMBL" id="SGIT01000002">
    <property type="protein sequence ID" value="RZF60153.1"/>
    <property type="molecule type" value="Genomic_DNA"/>
</dbReference>
<gene>
    <name evidence="2" type="ORF">EWE74_13635</name>
</gene>
<evidence type="ECO:0000256" key="1">
    <source>
        <dbReference type="SAM" id="SignalP"/>
    </source>
</evidence>
<comment type="caution">
    <text evidence="2">The sequence shown here is derived from an EMBL/GenBank/DDBJ whole genome shotgun (WGS) entry which is preliminary data.</text>
</comment>
<evidence type="ECO:0000313" key="3">
    <source>
        <dbReference type="Proteomes" id="UP000292855"/>
    </source>
</evidence>